<dbReference type="PANTHER" id="PTHR13475:SF3">
    <property type="entry name" value="NEUGRIN"/>
    <property type="match status" value="1"/>
</dbReference>
<dbReference type="HOGENOM" id="CLU_095776_0_0_1"/>
<feature type="compositionally biased region" description="Basic residues" evidence="4">
    <location>
        <begin position="204"/>
        <end position="214"/>
    </location>
</feature>
<reference evidence="6" key="2">
    <citation type="submission" date="2015-01" db="EMBL/GenBank/DDBJ databases">
        <title>Evolutionary Origins and Diversification of the Mycorrhizal Mutualists.</title>
        <authorList>
            <consortium name="DOE Joint Genome Institute"/>
            <consortium name="Mycorrhizal Genomics Consortium"/>
            <person name="Kohler A."/>
            <person name="Kuo A."/>
            <person name="Nagy L.G."/>
            <person name="Floudas D."/>
            <person name="Copeland A."/>
            <person name="Barry K.W."/>
            <person name="Cichocki N."/>
            <person name="Veneault-Fourrey C."/>
            <person name="LaButti K."/>
            <person name="Lindquist E.A."/>
            <person name="Lipzen A."/>
            <person name="Lundell T."/>
            <person name="Morin E."/>
            <person name="Murat C."/>
            <person name="Riley R."/>
            <person name="Ohm R."/>
            <person name="Sun H."/>
            <person name="Tunlid A."/>
            <person name="Henrissat B."/>
            <person name="Grigoriev I.V."/>
            <person name="Hibbett D.S."/>
            <person name="Martin F."/>
        </authorList>
    </citation>
    <scope>NUCLEOTIDE SEQUENCE [LARGE SCALE GENOMIC DNA]</scope>
    <source>
        <strain evidence="6">Foug A</strain>
    </source>
</reference>
<dbReference type="AlphaFoldDB" id="A0A0C3AAF7"/>
<gene>
    <name evidence="5" type="ORF">SCLCIDRAFT_1206918</name>
</gene>
<dbReference type="Proteomes" id="UP000053989">
    <property type="component" value="Unassembled WGS sequence"/>
</dbReference>
<evidence type="ECO:0000256" key="1">
    <source>
        <dbReference type="ARBA" id="ARBA00003548"/>
    </source>
</evidence>
<dbReference type="OrthoDB" id="5578174at2759"/>
<reference evidence="5 6" key="1">
    <citation type="submission" date="2014-04" db="EMBL/GenBank/DDBJ databases">
        <authorList>
            <consortium name="DOE Joint Genome Institute"/>
            <person name="Kuo A."/>
            <person name="Kohler A."/>
            <person name="Nagy L.G."/>
            <person name="Floudas D."/>
            <person name="Copeland A."/>
            <person name="Barry K.W."/>
            <person name="Cichocki N."/>
            <person name="Veneault-Fourrey C."/>
            <person name="LaButti K."/>
            <person name="Lindquist E.A."/>
            <person name="Lipzen A."/>
            <person name="Lundell T."/>
            <person name="Morin E."/>
            <person name="Murat C."/>
            <person name="Sun H."/>
            <person name="Tunlid A."/>
            <person name="Henrissat B."/>
            <person name="Grigoriev I.V."/>
            <person name="Hibbett D.S."/>
            <person name="Martin F."/>
            <person name="Nordberg H.P."/>
            <person name="Cantor M.N."/>
            <person name="Hua S.X."/>
        </authorList>
    </citation>
    <scope>NUCLEOTIDE SEQUENCE [LARGE SCALE GENOMIC DNA]</scope>
    <source>
        <strain evidence="5 6">Foug A</strain>
    </source>
</reference>
<dbReference type="Pfam" id="PF06413">
    <property type="entry name" value="Neugrin"/>
    <property type="match status" value="1"/>
</dbReference>
<dbReference type="GO" id="GO:0005634">
    <property type="term" value="C:nucleus"/>
    <property type="evidence" value="ECO:0007669"/>
    <property type="project" value="TreeGrafter"/>
</dbReference>
<evidence type="ECO:0000256" key="4">
    <source>
        <dbReference type="SAM" id="MobiDB-lite"/>
    </source>
</evidence>
<accession>A0A0C3AAF7</accession>
<dbReference type="InterPro" id="IPR010487">
    <property type="entry name" value="NGRN/Rrg9"/>
</dbReference>
<dbReference type="STRING" id="1036808.A0A0C3AAF7"/>
<feature type="region of interest" description="Disordered" evidence="4">
    <location>
        <begin position="155"/>
        <end position="175"/>
    </location>
</feature>
<sequence length="223" mass="26253">MSVQHSIAARLFTKCSNLFAKSILCRLYSENHHAPPRRRNWHLEGHVAPPTLVQQQQHSADSLDLSEDEPPPPRRRTRPDTTVTPGHWKSHRDRIKEMFPEGWNPERKVSREAMEALRSLHALDNETFTTPLLASKFKISPEAVRRILRSKWEPSKEKRAKLAERERKDREERVVRSRIEEKKKKIEILLETKNTQHIGDKPTGRKVQRPRRSSSVKDELFFR</sequence>
<dbReference type="EMBL" id="KN822004">
    <property type="protein sequence ID" value="KIM70748.1"/>
    <property type="molecule type" value="Genomic_DNA"/>
</dbReference>
<dbReference type="PANTHER" id="PTHR13475">
    <property type="entry name" value="NEUGRIN"/>
    <property type="match status" value="1"/>
</dbReference>
<feature type="region of interest" description="Disordered" evidence="4">
    <location>
        <begin position="52"/>
        <end position="90"/>
    </location>
</feature>
<comment type="similarity">
    <text evidence="2">Belongs to the RRG9 family.</text>
</comment>
<keyword evidence="6" id="KW-1185">Reference proteome</keyword>
<comment type="function">
    <text evidence="1">Required for respiratory activity and maintenance and expression of the mitochondrial genome.</text>
</comment>
<organism evidence="5 6">
    <name type="scientific">Scleroderma citrinum Foug A</name>
    <dbReference type="NCBI Taxonomy" id="1036808"/>
    <lineage>
        <taxon>Eukaryota</taxon>
        <taxon>Fungi</taxon>
        <taxon>Dikarya</taxon>
        <taxon>Basidiomycota</taxon>
        <taxon>Agaricomycotina</taxon>
        <taxon>Agaricomycetes</taxon>
        <taxon>Agaricomycetidae</taxon>
        <taxon>Boletales</taxon>
        <taxon>Sclerodermatineae</taxon>
        <taxon>Sclerodermataceae</taxon>
        <taxon>Scleroderma</taxon>
    </lineage>
</organism>
<evidence type="ECO:0000256" key="2">
    <source>
        <dbReference type="ARBA" id="ARBA00010895"/>
    </source>
</evidence>
<evidence type="ECO:0000256" key="3">
    <source>
        <dbReference type="ARBA" id="ARBA00013566"/>
    </source>
</evidence>
<protein>
    <recommendedName>
        <fullName evidence="3">Required for respiratory growth protein 9, mitochondrial</fullName>
    </recommendedName>
</protein>
<evidence type="ECO:0000313" key="6">
    <source>
        <dbReference type="Proteomes" id="UP000053989"/>
    </source>
</evidence>
<feature type="region of interest" description="Disordered" evidence="4">
    <location>
        <begin position="193"/>
        <end position="223"/>
    </location>
</feature>
<name>A0A0C3AAF7_9AGAM</name>
<evidence type="ECO:0000313" key="5">
    <source>
        <dbReference type="EMBL" id="KIM70748.1"/>
    </source>
</evidence>
<proteinExistence type="inferred from homology"/>
<dbReference type="InParanoid" id="A0A0C3AAF7"/>